<accession>A0ABU0YWV5</accession>
<dbReference type="RefSeq" id="WP_379962197.1">
    <property type="nucleotide sequence ID" value="NZ_JAUYVI010000015.1"/>
</dbReference>
<name>A0ABU0YWV5_9PROT</name>
<keyword evidence="2" id="KW-1185">Reference proteome</keyword>
<evidence type="ECO:0000313" key="1">
    <source>
        <dbReference type="EMBL" id="MDQ7251640.1"/>
    </source>
</evidence>
<protein>
    <submittedName>
        <fullName evidence="1">Uncharacterized protein</fullName>
    </submittedName>
</protein>
<gene>
    <name evidence="1" type="ORF">Q8A70_28390</name>
</gene>
<evidence type="ECO:0000313" key="2">
    <source>
        <dbReference type="Proteomes" id="UP001230156"/>
    </source>
</evidence>
<reference evidence="2" key="1">
    <citation type="submission" date="2023-08" db="EMBL/GenBank/DDBJ databases">
        <title>Rhodospirillaceae gen. nov., a novel taxon isolated from the Yangtze River Yuezi River estuary sludge.</title>
        <authorList>
            <person name="Ruan L."/>
        </authorList>
    </citation>
    <scope>NUCLEOTIDE SEQUENCE [LARGE SCALE GENOMIC DNA]</scope>
    <source>
        <strain evidence="2">R-7</strain>
    </source>
</reference>
<comment type="caution">
    <text evidence="1">The sequence shown here is derived from an EMBL/GenBank/DDBJ whole genome shotgun (WGS) entry which is preliminary data.</text>
</comment>
<sequence>MDNIELQSRLAALEHLVQAALGLALARCSEAVSEEIKQSLANPQARLDHGSGPVEVEFLEAYQGVVGNEIKKLLAGVTVREQTIRSRSS</sequence>
<dbReference type="EMBL" id="JAUYVI010000015">
    <property type="protein sequence ID" value="MDQ7251640.1"/>
    <property type="molecule type" value="Genomic_DNA"/>
</dbReference>
<organism evidence="1 2">
    <name type="scientific">Dongia sedimenti</name>
    <dbReference type="NCBI Taxonomy" id="3064282"/>
    <lineage>
        <taxon>Bacteria</taxon>
        <taxon>Pseudomonadati</taxon>
        <taxon>Pseudomonadota</taxon>
        <taxon>Alphaproteobacteria</taxon>
        <taxon>Rhodospirillales</taxon>
        <taxon>Dongiaceae</taxon>
        <taxon>Dongia</taxon>
    </lineage>
</organism>
<dbReference type="Proteomes" id="UP001230156">
    <property type="component" value="Unassembled WGS sequence"/>
</dbReference>
<proteinExistence type="predicted"/>